<feature type="domain" description="WAP" evidence="1">
    <location>
        <begin position="102"/>
        <end position="148"/>
    </location>
</feature>
<name>A0A5S6QUB8_TRIMR</name>
<dbReference type="GO" id="GO:0045087">
    <property type="term" value="P:innate immune response"/>
    <property type="evidence" value="ECO:0007669"/>
    <property type="project" value="TreeGrafter"/>
</dbReference>
<dbReference type="GO" id="GO:0019731">
    <property type="term" value="P:antibacterial humoral response"/>
    <property type="evidence" value="ECO:0007669"/>
    <property type="project" value="TreeGrafter"/>
</dbReference>
<dbReference type="InterPro" id="IPR036645">
    <property type="entry name" value="Elafin-like_sf"/>
</dbReference>
<dbReference type="STRING" id="70415.A0A5S6QUB8"/>
<dbReference type="GO" id="GO:0005615">
    <property type="term" value="C:extracellular space"/>
    <property type="evidence" value="ECO:0007669"/>
    <property type="project" value="TreeGrafter"/>
</dbReference>
<accession>A0A5S6QUB8</accession>
<dbReference type="WBParaSite" id="TMUE_3000010729.1">
    <property type="protein sequence ID" value="TMUE_3000010729.1"/>
    <property type="gene ID" value="WBGene00285514"/>
</dbReference>
<dbReference type="PANTHER" id="PTHR19441">
    <property type="entry name" value="WHEY ACDIC PROTEIN WAP"/>
    <property type="match status" value="1"/>
</dbReference>
<dbReference type="Pfam" id="PF00095">
    <property type="entry name" value="WAP"/>
    <property type="match status" value="6"/>
</dbReference>
<reference evidence="3" key="1">
    <citation type="submission" date="2019-12" db="UniProtKB">
        <authorList>
            <consortium name="WormBaseParasite"/>
        </authorList>
    </citation>
    <scope>IDENTIFICATION</scope>
</reference>
<feature type="domain" description="WAP" evidence="1">
    <location>
        <begin position="205"/>
        <end position="251"/>
    </location>
</feature>
<feature type="domain" description="WAP" evidence="1">
    <location>
        <begin position="152"/>
        <end position="199"/>
    </location>
</feature>
<dbReference type="GO" id="GO:0004867">
    <property type="term" value="F:serine-type endopeptidase inhibitor activity"/>
    <property type="evidence" value="ECO:0007669"/>
    <property type="project" value="TreeGrafter"/>
</dbReference>
<proteinExistence type="predicted"/>
<dbReference type="PANTHER" id="PTHR19441:SF27">
    <property type="entry name" value="WHEY ACIDIC PROTEIN"/>
    <property type="match status" value="1"/>
</dbReference>
<evidence type="ECO:0000313" key="2">
    <source>
        <dbReference type="Proteomes" id="UP000046395"/>
    </source>
</evidence>
<evidence type="ECO:0000313" key="3">
    <source>
        <dbReference type="WBParaSite" id="TMUE_3000010729.1"/>
    </source>
</evidence>
<dbReference type="PROSITE" id="PS51390">
    <property type="entry name" value="WAP"/>
    <property type="match status" value="5"/>
</dbReference>
<dbReference type="InterPro" id="IPR008197">
    <property type="entry name" value="WAP_dom"/>
</dbReference>
<evidence type="ECO:0000259" key="1">
    <source>
        <dbReference type="PROSITE" id="PS51390"/>
    </source>
</evidence>
<dbReference type="AlphaFoldDB" id="A0A5S6QUB8"/>
<sequence length="447" mass="49366">MSSFGIHECTIKESNIIKISFFLLIATCVRSSPTALLTRPPQYNGGRQKSGLCPMPTSDSVDPFAIDRCWFDQDCSGLKKCCQTILGKSCVLPVNYPKETKELVKNGRCPTIPKLNGNSMQRCTKDLDCEDNKKCCTTRQGAICLSPEHSSAHQPAGQCPKGIRIPAGNGVDKCTYDSDCKFGKKCCNTANGKACLKPATASTYVERKPGKCPLSTTGTGTLIYRCLYDADCDGDKKCCDSKTGKSCLTPEFEHQQSLTRRNKLAIEDPGRETSIHCSTDNDCPDKERCCKTDLGKIQVLEEESYDNLKTETYSQKNAAMLEDSLNRCSNDGRCQQSTKCFQSAKGKHCTVHDNATTFNCPDGYKAVQPCLANFTCPEGYSCYKAYCCKSRQKKLYSDKTEKPGLCPVLQDEQSTMKIFQCYIDSHCPSEEKCCDTQFGKSCLTPLT</sequence>
<feature type="domain" description="WAP" evidence="1">
    <location>
        <begin position="399"/>
        <end position="446"/>
    </location>
</feature>
<dbReference type="Proteomes" id="UP000046395">
    <property type="component" value="Unassembled WGS sequence"/>
</dbReference>
<keyword evidence="2" id="KW-1185">Reference proteome</keyword>
<dbReference type="SMART" id="SM00289">
    <property type="entry name" value="WR1"/>
    <property type="match status" value="2"/>
</dbReference>
<dbReference type="InterPro" id="IPR006150">
    <property type="entry name" value="Cys_repeat_1"/>
</dbReference>
<dbReference type="SMART" id="SM00217">
    <property type="entry name" value="WAP"/>
    <property type="match status" value="5"/>
</dbReference>
<protein>
    <submittedName>
        <fullName evidence="3">WAP domain-containing protein</fullName>
    </submittedName>
</protein>
<dbReference type="InterPro" id="IPR050514">
    <property type="entry name" value="WAP_four-disulfide_core"/>
</dbReference>
<dbReference type="SUPFAM" id="SSF57256">
    <property type="entry name" value="Elafin-like"/>
    <property type="match status" value="5"/>
</dbReference>
<dbReference type="Gene3D" id="4.10.75.10">
    <property type="entry name" value="Elafin-like"/>
    <property type="match status" value="5"/>
</dbReference>
<organism evidence="2 3">
    <name type="scientific">Trichuris muris</name>
    <name type="common">Mouse whipworm</name>
    <dbReference type="NCBI Taxonomy" id="70415"/>
    <lineage>
        <taxon>Eukaryota</taxon>
        <taxon>Metazoa</taxon>
        <taxon>Ecdysozoa</taxon>
        <taxon>Nematoda</taxon>
        <taxon>Enoplea</taxon>
        <taxon>Dorylaimia</taxon>
        <taxon>Trichinellida</taxon>
        <taxon>Trichuridae</taxon>
        <taxon>Trichuris</taxon>
    </lineage>
</organism>
<feature type="domain" description="WAP" evidence="1">
    <location>
        <begin position="46"/>
        <end position="94"/>
    </location>
</feature>